<proteinExistence type="predicted"/>
<evidence type="ECO:0000313" key="1">
    <source>
        <dbReference type="EMBL" id="GJH22412.1"/>
    </source>
</evidence>
<accession>A0ACB5R5Y0</accession>
<sequence length="55" mass="6125">MAKQDDAATFDYELVVLHQFGFTERGTRISDAAEIQKVIDEGHADKCVKVAKEAK</sequence>
<dbReference type="Proteomes" id="UP001055013">
    <property type="component" value="Unassembled WGS sequence"/>
</dbReference>
<keyword evidence="2" id="KW-1185">Reference proteome</keyword>
<organism evidence="1 2">
    <name type="scientific">Caballeronia novacaledonica</name>
    <dbReference type="NCBI Taxonomy" id="1544861"/>
    <lineage>
        <taxon>Bacteria</taxon>
        <taxon>Pseudomonadati</taxon>
        <taxon>Pseudomonadota</taxon>
        <taxon>Betaproteobacteria</taxon>
        <taxon>Burkholderiales</taxon>
        <taxon>Burkholderiaceae</taxon>
        <taxon>Caballeronia</taxon>
    </lineage>
</organism>
<name>A0ACB5R5Y0_9BURK</name>
<reference evidence="1" key="1">
    <citation type="submission" date="2021-09" db="EMBL/GenBank/DDBJ databases">
        <title>Isolation and characterization of 3-chlorobenzoate degrading bacteria from soils in Shizuoka.</title>
        <authorList>
            <person name="Ifat A."/>
            <person name="Ogawa N."/>
            <person name="Kimbara K."/>
            <person name="Moriuchi R."/>
            <person name="Dohra H."/>
            <person name="Shintani M."/>
        </authorList>
    </citation>
    <scope>NUCLEOTIDE SEQUENCE</scope>
    <source>
        <strain evidence="1">19CS2-2</strain>
    </source>
</reference>
<dbReference type="EMBL" id="BPUR01000041">
    <property type="protein sequence ID" value="GJH22412.1"/>
    <property type="molecule type" value="Genomic_DNA"/>
</dbReference>
<comment type="caution">
    <text evidence="1">The sequence shown here is derived from an EMBL/GenBank/DDBJ whole genome shotgun (WGS) entry which is preliminary data.</text>
</comment>
<evidence type="ECO:0000313" key="2">
    <source>
        <dbReference type="Proteomes" id="UP001055013"/>
    </source>
</evidence>
<protein>
    <submittedName>
        <fullName evidence="1">Uncharacterized protein</fullName>
    </submittedName>
</protein>
<gene>
    <name evidence="1" type="ORF">CBA19CS22_37740</name>
</gene>